<feature type="region of interest" description="Disordered" evidence="1">
    <location>
        <begin position="1"/>
        <end position="39"/>
    </location>
</feature>
<dbReference type="AlphaFoldDB" id="B9SRN7"/>
<protein>
    <submittedName>
        <fullName evidence="2">Uncharacterized protein</fullName>
    </submittedName>
</protein>
<reference evidence="3" key="1">
    <citation type="journal article" date="2010" name="Nat. Biotechnol.">
        <title>Draft genome sequence of the oilseed species Ricinus communis.</title>
        <authorList>
            <person name="Chan A.P."/>
            <person name="Crabtree J."/>
            <person name="Zhao Q."/>
            <person name="Lorenzi H."/>
            <person name="Orvis J."/>
            <person name="Puiu D."/>
            <person name="Melake-Berhan A."/>
            <person name="Jones K.M."/>
            <person name="Redman J."/>
            <person name="Chen G."/>
            <person name="Cahoon E.B."/>
            <person name="Gedil M."/>
            <person name="Stanke M."/>
            <person name="Haas B.J."/>
            <person name="Wortman J.R."/>
            <person name="Fraser-Liggett C.M."/>
            <person name="Ravel J."/>
            <person name="Rabinowicz P.D."/>
        </authorList>
    </citation>
    <scope>NUCLEOTIDE SEQUENCE [LARGE SCALE GENOMIC DNA]</scope>
    <source>
        <strain evidence="3">cv. Hale</strain>
    </source>
</reference>
<evidence type="ECO:0000313" key="3">
    <source>
        <dbReference type="Proteomes" id="UP000008311"/>
    </source>
</evidence>
<name>B9SRN7_RICCO</name>
<dbReference type="Proteomes" id="UP000008311">
    <property type="component" value="Unassembled WGS sequence"/>
</dbReference>
<proteinExistence type="predicted"/>
<accession>B9SRN7</accession>
<organism evidence="2 3">
    <name type="scientific">Ricinus communis</name>
    <name type="common">Castor bean</name>
    <dbReference type="NCBI Taxonomy" id="3988"/>
    <lineage>
        <taxon>Eukaryota</taxon>
        <taxon>Viridiplantae</taxon>
        <taxon>Streptophyta</taxon>
        <taxon>Embryophyta</taxon>
        <taxon>Tracheophyta</taxon>
        <taxon>Spermatophyta</taxon>
        <taxon>Magnoliopsida</taxon>
        <taxon>eudicotyledons</taxon>
        <taxon>Gunneridae</taxon>
        <taxon>Pentapetalae</taxon>
        <taxon>rosids</taxon>
        <taxon>fabids</taxon>
        <taxon>Malpighiales</taxon>
        <taxon>Euphorbiaceae</taxon>
        <taxon>Acalyphoideae</taxon>
        <taxon>Acalypheae</taxon>
        <taxon>Ricinus</taxon>
    </lineage>
</organism>
<sequence length="64" mass="7176">MHSSIPTPSQDQTPQETRETCSNSVERSRGGNFARAPSNTTYSLVCHMDKVTGVKESYMKVFHQ</sequence>
<dbReference type="InParanoid" id="B9SRN7"/>
<dbReference type="EMBL" id="EQ974101">
    <property type="protein sequence ID" value="EEF33722.1"/>
    <property type="molecule type" value="Genomic_DNA"/>
</dbReference>
<gene>
    <name evidence="2" type="ORF">RCOM_0479310</name>
</gene>
<keyword evidence="3" id="KW-1185">Reference proteome</keyword>
<evidence type="ECO:0000256" key="1">
    <source>
        <dbReference type="SAM" id="MobiDB-lite"/>
    </source>
</evidence>
<feature type="compositionally biased region" description="Polar residues" evidence="1">
    <location>
        <begin position="1"/>
        <end position="25"/>
    </location>
</feature>
<evidence type="ECO:0000313" key="2">
    <source>
        <dbReference type="EMBL" id="EEF33722.1"/>
    </source>
</evidence>